<keyword evidence="5" id="KW-1185">Reference proteome</keyword>
<dbReference type="NCBIfam" id="TIGR01845">
    <property type="entry name" value="outer_NodT"/>
    <property type="match status" value="1"/>
</dbReference>
<proteinExistence type="inferred from homology"/>
<organism evidence="4 5">
    <name type="scientific">Burkholderia plantarii</name>
    <dbReference type="NCBI Taxonomy" id="41899"/>
    <lineage>
        <taxon>Bacteria</taxon>
        <taxon>Pseudomonadati</taxon>
        <taxon>Pseudomonadota</taxon>
        <taxon>Betaproteobacteria</taxon>
        <taxon>Burkholderiales</taxon>
        <taxon>Burkholderiaceae</taxon>
        <taxon>Burkholderia</taxon>
    </lineage>
</organism>
<keyword evidence="2" id="KW-0732">Signal</keyword>
<evidence type="ECO:0000313" key="4">
    <source>
        <dbReference type="EMBL" id="AJK49381.1"/>
    </source>
</evidence>
<feature type="region of interest" description="Disordered" evidence="3">
    <location>
        <begin position="515"/>
        <end position="542"/>
    </location>
</feature>
<comment type="subcellular location">
    <subcellularLocation>
        <location evidence="2">Cell membrane</location>
        <topology evidence="2">Lipid-anchor</topology>
    </subcellularLocation>
</comment>
<dbReference type="Gene3D" id="1.20.1600.10">
    <property type="entry name" value="Outer membrane efflux proteins (OEP)"/>
    <property type="match status" value="1"/>
</dbReference>
<accession>A0A0B6SAX7</accession>
<keyword evidence="2" id="KW-0472">Membrane</keyword>
<dbReference type="EMBL" id="CP002581">
    <property type="protein sequence ID" value="AJK49381.1"/>
    <property type="molecule type" value="Genomic_DNA"/>
</dbReference>
<keyword evidence="2" id="KW-0812">Transmembrane</keyword>
<dbReference type="GO" id="GO:0005886">
    <property type="term" value="C:plasma membrane"/>
    <property type="evidence" value="ECO:0007669"/>
    <property type="project" value="UniProtKB-SubCell"/>
</dbReference>
<sequence length="542" mass="56292">MKRRFALAAASAASASISRRAAALTPLAAALVLTACSTVGPNYQLPRQALVNAPLANAPLDGAGSGVALVSHDAVPANWWRLYDDPVLDGLVQQALGSNTDLRVAAANLARSRAALDVANAQGGFGGNFEGGAQRAQESAEQYLLSGKLPVVNEGAFNFNVSYEFDLFGKLRRGVEAARADSDAVKAAGDLARITVVADVVRAYVEACSAGEELEIAKQSLDLQKQRVALSRRLRDAGRGNQPDVTRGVTQVQTLAADIPRFEGRRRVAQYQLAALLARSPAELPAAALGCSRLPRLKQAIPVGDGAALLRRRPDVREAERQLAAATARIGVAVGAMYPTVSLGASVGTTGIFGDLLSSETNRWAFGPLISWTFPANGQRARVREAEAATGGALAHFDGVVLNALRETQTSLATYAADTQRADALRTAYQSARDSANETHRLYTAGRESFISDLDATRTLTSVQAQVAAVEGQVAADQVRLFLALGGGWEDEAASTAASDTAAAADTAAATATTATVGAPMPSDAPAGKELPAASPARAGAR</sequence>
<dbReference type="HOGENOM" id="CLU_012817_13_0_4"/>
<reference evidence="4 5" key="2">
    <citation type="journal article" date="2016" name="Appl. Microbiol. Biotechnol.">
        <title>Mutations improving production and secretion of extracellular lipase by Burkholderia glumae PG1.</title>
        <authorList>
            <person name="Knapp A."/>
            <person name="Voget S."/>
            <person name="Gao R."/>
            <person name="Zaburannyi N."/>
            <person name="Krysciak D."/>
            <person name="Breuer M."/>
            <person name="Hauer B."/>
            <person name="Streit W.R."/>
            <person name="Muller R."/>
            <person name="Daniel R."/>
            <person name="Jaeger K.E."/>
        </authorList>
    </citation>
    <scope>NUCLEOTIDE SEQUENCE [LARGE SCALE GENOMIC DNA]</scope>
    <source>
        <strain evidence="4 5">PG1</strain>
    </source>
</reference>
<gene>
    <name evidence="4" type="ORF">BGL_2c13140</name>
</gene>
<evidence type="ECO:0000256" key="1">
    <source>
        <dbReference type="ARBA" id="ARBA00007613"/>
    </source>
</evidence>
<feature type="signal peptide" evidence="2">
    <location>
        <begin position="1"/>
        <end position="21"/>
    </location>
</feature>
<dbReference type="PANTHER" id="PTHR30203:SF21">
    <property type="entry name" value="OUTER MEMBRANE COMPONENT OF MULTIDRUG EFFLUX PUMP-RELATED"/>
    <property type="match status" value="1"/>
</dbReference>
<dbReference type="Gene3D" id="2.20.200.10">
    <property type="entry name" value="Outer membrane efflux proteins (OEP)"/>
    <property type="match status" value="1"/>
</dbReference>
<evidence type="ECO:0000256" key="2">
    <source>
        <dbReference type="RuleBase" id="RU362097"/>
    </source>
</evidence>
<comment type="similarity">
    <text evidence="1 2">Belongs to the outer membrane factor (OMF) (TC 1.B.17) family.</text>
</comment>
<reference evidence="5" key="1">
    <citation type="submission" date="2011-03" db="EMBL/GenBank/DDBJ databases">
        <authorList>
            <person name="Voget S."/>
            <person name="Streit W.R."/>
            <person name="Jaeger K.E."/>
            <person name="Daniel R."/>
        </authorList>
    </citation>
    <scope>NUCLEOTIDE SEQUENCE [LARGE SCALE GENOMIC DNA]</scope>
    <source>
        <strain evidence="5">PG1</strain>
    </source>
</reference>
<dbReference type="InterPro" id="IPR003423">
    <property type="entry name" value="OMP_efflux"/>
</dbReference>
<keyword evidence="2" id="KW-1134">Transmembrane beta strand</keyword>
<dbReference type="PANTHER" id="PTHR30203">
    <property type="entry name" value="OUTER MEMBRANE CATION EFFLUX PROTEIN"/>
    <property type="match status" value="1"/>
</dbReference>
<dbReference type="Pfam" id="PF02321">
    <property type="entry name" value="OEP"/>
    <property type="match status" value="2"/>
</dbReference>
<keyword evidence="2" id="KW-0449">Lipoprotein</keyword>
<dbReference type="Proteomes" id="UP000031838">
    <property type="component" value="Chromosome 2"/>
</dbReference>
<dbReference type="AlphaFoldDB" id="A0A0B6SAX7"/>
<feature type="chain" id="PRO_5001434314" evidence="2">
    <location>
        <begin position="22"/>
        <end position="542"/>
    </location>
</feature>
<name>A0A0B6SAX7_BURPL</name>
<dbReference type="KEGG" id="bgp:BGL_2c13140"/>
<dbReference type="RefSeq" id="WP_042627842.1">
    <property type="nucleotide sequence ID" value="NZ_CP002581.1"/>
</dbReference>
<dbReference type="SUPFAM" id="SSF56954">
    <property type="entry name" value="Outer membrane efflux proteins (OEP)"/>
    <property type="match status" value="1"/>
</dbReference>
<evidence type="ECO:0000256" key="3">
    <source>
        <dbReference type="SAM" id="MobiDB-lite"/>
    </source>
</evidence>
<dbReference type="InterPro" id="IPR010131">
    <property type="entry name" value="MdtP/NodT-like"/>
</dbReference>
<dbReference type="GO" id="GO:0015562">
    <property type="term" value="F:efflux transmembrane transporter activity"/>
    <property type="evidence" value="ECO:0007669"/>
    <property type="project" value="InterPro"/>
</dbReference>
<keyword evidence="2" id="KW-0564">Palmitate</keyword>
<protein>
    <submittedName>
        <fullName evidence="4">Outer membrane protein</fullName>
    </submittedName>
</protein>
<evidence type="ECO:0000313" key="5">
    <source>
        <dbReference type="Proteomes" id="UP000031838"/>
    </source>
</evidence>